<evidence type="ECO:0000313" key="17">
    <source>
        <dbReference type="EMBL" id="MCG6503285.1"/>
    </source>
</evidence>
<dbReference type="InterPro" id="IPR011707">
    <property type="entry name" value="Cu-oxidase-like_N"/>
</dbReference>
<evidence type="ECO:0000256" key="14">
    <source>
        <dbReference type="RuleBase" id="RU365025"/>
    </source>
</evidence>
<keyword evidence="10 13" id="KW-0408">Iron</keyword>
<keyword evidence="11 14" id="KW-0186">Copper</keyword>
<evidence type="ECO:0000256" key="10">
    <source>
        <dbReference type="ARBA" id="ARBA00023004"/>
    </source>
</evidence>
<dbReference type="PANTHER" id="PTHR35008">
    <property type="entry name" value="BLL4482 PROTEIN-RELATED"/>
    <property type="match status" value="1"/>
</dbReference>
<comment type="catalytic activity">
    <reaction evidence="12 14">
        <text>nitric oxide + Fe(III)-[cytochrome c] + H2O = Fe(II)-[cytochrome c] + nitrite + 2 H(+)</text>
        <dbReference type="Rhea" id="RHEA:15233"/>
        <dbReference type="Rhea" id="RHEA-COMP:10350"/>
        <dbReference type="Rhea" id="RHEA-COMP:14399"/>
        <dbReference type="ChEBI" id="CHEBI:15377"/>
        <dbReference type="ChEBI" id="CHEBI:15378"/>
        <dbReference type="ChEBI" id="CHEBI:16301"/>
        <dbReference type="ChEBI" id="CHEBI:16480"/>
        <dbReference type="ChEBI" id="CHEBI:29033"/>
        <dbReference type="ChEBI" id="CHEBI:29034"/>
        <dbReference type="EC" id="1.7.2.1"/>
    </reaction>
</comment>
<keyword evidence="8" id="KW-0677">Repeat</keyword>
<dbReference type="NCBIfam" id="TIGR02376">
    <property type="entry name" value="Cu_nitrite_red"/>
    <property type="match status" value="1"/>
</dbReference>
<dbReference type="RefSeq" id="WP_238745498.1">
    <property type="nucleotide sequence ID" value="NZ_JAKOOW010000006.1"/>
</dbReference>
<dbReference type="InterPro" id="IPR009056">
    <property type="entry name" value="Cyt_c-like_dom"/>
</dbReference>
<evidence type="ECO:0000256" key="6">
    <source>
        <dbReference type="ARBA" id="ARBA00022617"/>
    </source>
</evidence>
<dbReference type="PROSITE" id="PS51257">
    <property type="entry name" value="PROKAR_LIPOPROTEIN"/>
    <property type="match status" value="1"/>
</dbReference>
<dbReference type="Pfam" id="PF00034">
    <property type="entry name" value="Cytochrom_C"/>
    <property type="match status" value="1"/>
</dbReference>
<dbReference type="SUPFAM" id="SSF49503">
    <property type="entry name" value="Cupredoxins"/>
    <property type="match status" value="2"/>
</dbReference>
<comment type="subunit">
    <text evidence="3 14">Homotrimer.</text>
</comment>
<evidence type="ECO:0000313" key="18">
    <source>
        <dbReference type="Proteomes" id="UP001298424"/>
    </source>
</evidence>
<dbReference type="CDD" id="cd11020">
    <property type="entry name" value="CuRO_1_CuNIR"/>
    <property type="match status" value="1"/>
</dbReference>
<reference evidence="17 18" key="1">
    <citation type="submission" date="2022-02" db="EMBL/GenBank/DDBJ databases">
        <title>Genome sequence data of Kingella unionensis sp. nov. strain CICC 24913 (CCUG 75125).</title>
        <authorList>
            <person name="Xiao M."/>
        </authorList>
    </citation>
    <scope>NUCLEOTIDE SEQUENCE [LARGE SCALE GENOMIC DNA]</scope>
    <source>
        <strain evidence="17 18">CICC 24913</strain>
    </source>
</reference>
<comment type="caution">
    <text evidence="17">The sequence shown here is derived from an EMBL/GenBank/DDBJ whole genome shotgun (WGS) entry which is preliminary data.</text>
</comment>
<comment type="cofactor">
    <cofactor evidence="14">
        <name>Cu(+)</name>
        <dbReference type="ChEBI" id="CHEBI:49552"/>
    </cofactor>
    <text evidence="14">Binds 1 Cu(+) ion.</text>
</comment>
<keyword evidence="14" id="KW-0732">Signal</keyword>
<evidence type="ECO:0000256" key="11">
    <source>
        <dbReference type="ARBA" id="ARBA00023008"/>
    </source>
</evidence>
<name>A0ABS9NKT9_9NEIS</name>
<evidence type="ECO:0000256" key="1">
    <source>
        <dbReference type="ARBA" id="ARBA00004459"/>
    </source>
</evidence>
<feature type="compositionally biased region" description="Low complexity" evidence="15">
    <location>
        <begin position="38"/>
        <end position="60"/>
    </location>
</feature>
<evidence type="ECO:0000256" key="4">
    <source>
        <dbReference type="ARBA" id="ARBA00011882"/>
    </source>
</evidence>
<protein>
    <recommendedName>
        <fullName evidence="5 14">Copper-containing nitrite reductase</fullName>
        <ecNumber evidence="4 14">1.7.2.1</ecNumber>
    </recommendedName>
</protein>
<feature type="domain" description="Cytochrome c" evidence="16">
    <location>
        <begin position="425"/>
        <end position="513"/>
    </location>
</feature>
<keyword evidence="6 13" id="KW-0349">Heme</keyword>
<evidence type="ECO:0000256" key="12">
    <source>
        <dbReference type="ARBA" id="ARBA00049340"/>
    </source>
</evidence>
<dbReference type="PROSITE" id="PS51007">
    <property type="entry name" value="CYTC"/>
    <property type="match status" value="1"/>
</dbReference>
<dbReference type="EMBL" id="JAKOOW010000006">
    <property type="protein sequence ID" value="MCG6503285.1"/>
    <property type="molecule type" value="Genomic_DNA"/>
</dbReference>
<keyword evidence="9 14" id="KW-0560">Oxidoreductase</keyword>
<accession>A0ABS9NKT9</accession>
<proteinExistence type="inferred from homology"/>
<dbReference type="GO" id="GO:0050421">
    <property type="term" value="F:nitrite reductase (NO-forming) activity"/>
    <property type="evidence" value="ECO:0007669"/>
    <property type="project" value="UniProtKB-EC"/>
</dbReference>
<dbReference type="Pfam" id="PF07732">
    <property type="entry name" value="Cu-oxidase_3"/>
    <property type="match status" value="1"/>
</dbReference>
<evidence type="ECO:0000256" key="7">
    <source>
        <dbReference type="ARBA" id="ARBA00022723"/>
    </source>
</evidence>
<feature type="signal peptide" evidence="14">
    <location>
        <begin position="1"/>
        <end position="18"/>
    </location>
</feature>
<dbReference type="EC" id="1.7.2.1" evidence="4 14"/>
<evidence type="ECO:0000256" key="9">
    <source>
        <dbReference type="ARBA" id="ARBA00023002"/>
    </source>
</evidence>
<dbReference type="InterPro" id="IPR001287">
    <property type="entry name" value="NO2-reductase_Cu"/>
</dbReference>
<dbReference type="SUPFAM" id="SSF46626">
    <property type="entry name" value="Cytochrome c"/>
    <property type="match status" value="1"/>
</dbReference>
<organism evidence="17 18">
    <name type="scientific">Kingella pumchi</name>
    <dbReference type="NCBI Taxonomy" id="2779506"/>
    <lineage>
        <taxon>Bacteria</taxon>
        <taxon>Pseudomonadati</taxon>
        <taxon>Pseudomonadota</taxon>
        <taxon>Betaproteobacteria</taxon>
        <taxon>Neisseriales</taxon>
        <taxon>Neisseriaceae</taxon>
        <taxon>Kingella</taxon>
    </lineage>
</organism>
<gene>
    <name evidence="17" type="primary">nirK</name>
    <name evidence="17" type="ORF">MB824_02070</name>
</gene>
<evidence type="ECO:0000256" key="8">
    <source>
        <dbReference type="ARBA" id="ARBA00022737"/>
    </source>
</evidence>
<evidence type="ECO:0000259" key="16">
    <source>
        <dbReference type="PROSITE" id="PS51007"/>
    </source>
</evidence>
<evidence type="ECO:0000256" key="15">
    <source>
        <dbReference type="SAM" id="MobiDB-lite"/>
    </source>
</evidence>
<dbReference type="InterPro" id="IPR051459">
    <property type="entry name" value="Cytochrome_c-type_DH"/>
</dbReference>
<keyword evidence="18" id="KW-1185">Reference proteome</keyword>
<dbReference type="InterPro" id="IPR036909">
    <property type="entry name" value="Cyt_c-like_dom_sf"/>
</dbReference>
<dbReference type="CDD" id="cd04208">
    <property type="entry name" value="CuRO_2_CuNIR"/>
    <property type="match status" value="1"/>
</dbReference>
<comment type="cofactor">
    <cofactor evidence="14">
        <name>Cu(2+)</name>
        <dbReference type="ChEBI" id="CHEBI:29036"/>
    </cofactor>
    <text evidence="14">Binds 1 Cu(+) ion.</text>
</comment>
<dbReference type="Gene3D" id="1.10.760.10">
    <property type="entry name" value="Cytochrome c-like domain"/>
    <property type="match status" value="1"/>
</dbReference>
<dbReference type="Gene3D" id="2.60.40.420">
    <property type="entry name" value="Cupredoxins - blue copper proteins"/>
    <property type="match status" value="2"/>
</dbReference>
<feature type="compositionally biased region" description="Basic and acidic residues" evidence="15">
    <location>
        <begin position="406"/>
        <end position="420"/>
    </location>
</feature>
<feature type="region of interest" description="Disordered" evidence="15">
    <location>
        <begin position="381"/>
        <end position="420"/>
    </location>
</feature>
<comment type="subcellular location">
    <subcellularLocation>
        <location evidence="1">Cell outer membrane</location>
        <topology evidence="1">Lipid-anchor</topology>
    </subcellularLocation>
</comment>
<feature type="region of interest" description="Disordered" evidence="15">
    <location>
        <begin position="22"/>
        <end position="63"/>
    </location>
</feature>
<feature type="chain" id="PRO_5044952515" description="Copper-containing nitrite reductase" evidence="14">
    <location>
        <begin position="19"/>
        <end position="529"/>
    </location>
</feature>
<evidence type="ECO:0000256" key="5">
    <source>
        <dbReference type="ARBA" id="ARBA00017290"/>
    </source>
</evidence>
<comment type="similarity">
    <text evidence="2 14">Belongs to the multicopper oxidase family.</text>
</comment>
<dbReference type="PANTHER" id="PTHR35008:SF8">
    <property type="entry name" value="ALCOHOL DEHYDROGENASE CYTOCHROME C SUBUNIT"/>
    <property type="match status" value="1"/>
</dbReference>
<evidence type="ECO:0000256" key="2">
    <source>
        <dbReference type="ARBA" id="ARBA00010609"/>
    </source>
</evidence>
<dbReference type="InterPro" id="IPR008972">
    <property type="entry name" value="Cupredoxin"/>
</dbReference>
<dbReference type="PRINTS" id="PR00695">
    <property type="entry name" value="CUNO2RDTASE"/>
</dbReference>
<dbReference type="Proteomes" id="UP001298424">
    <property type="component" value="Unassembled WGS sequence"/>
</dbReference>
<evidence type="ECO:0000256" key="3">
    <source>
        <dbReference type="ARBA" id="ARBA00011233"/>
    </source>
</evidence>
<sequence>MKQQTLLATLIASLFALGACSPQPSADAKPAASGQAVASPAETASANTAASEAASQVAAADEPEIPEDQLEVIDAVMTHAPEAPPPIERNHAAKVMVKMEVQEKVMKMADGVEYKYWTFNGSVPGPMIRVRHGDTVEVQFANRSDSTVPHNVDFHAVTGTGGGAEATFTAPGHVTSFRFKALQPGLYIYHCATAPVGMHIANGMYGLILVEPKGGLPKVDKEFYVVQGDFYTKGKYGEAGLQDFDMEKAIKEQPEYVVFNGHVGSIAGDNALKATAGDKVRIFFGNGGPNLVSSFHVIGEIFDTVHVEGGDLINRNVQTTLVPAGGAAIVDFKVDVPGSYTLVDHSIFRTFNKGSLGQLKVDGEKNPSIYTGQLTEGVYQEAGKSASDAATGSQAAPASKPAGSEPAKKEAASEKADAGKADKSAQIKLGEAVYKANCIACHGPEGKGVEGAFPPLAGSDYLNSDHKRGIQAVVKGLSGKITVNGKEYNSVMPAVALKDDEVANVLTFVLNSFGNKGGQVSAADVAKAR</sequence>
<evidence type="ECO:0000256" key="13">
    <source>
        <dbReference type="PROSITE-ProRule" id="PRU00433"/>
    </source>
</evidence>
<keyword evidence="7 13" id="KW-0479">Metal-binding</keyword>